<keyword evidence="3" id="KW-1185">Reference proteome</keyword>
<organism evidence="2 3">
    <name type="scientific">Choiromyces venosus 120613-1</name>
    <dbReference type="NCBI Taxonomy" id="1336337"/>
    <lineage>
        <taxon>Eukaryota</taxon>
        <taxon>Fungi</taxon>
        <taxon>Dikarya</taxon>
        <taxon>Ascomycota</taxon>
        <taxon>Pezizomycotina</taxon>
        <taxon>Pezizomycetes</taxon>
        <taxon>Pezizales</taxon>
        <taxon>Tuberaceae</taxon>
        <taxon>Choiromyces</taxon>
    </lineage>
</organism>
<gene>
    <name evidence="2" type="ORF">L873DRAFT_1806522</name>
</gene>
<feature type="compositionally biased region" description="Polar residues" evidence="1">
    <location>
        <begin position="98"/>
        <end position="108"/>
    </location>
</feature>
<accession>A0A3N4K142</accession>
<feature type="compositionally biased region" description="Polar residues" evidence="1">
    <location>
        <begin position="39"/>
        <end position="57"/>
    </location>
</feature>
<sequence>MPLIEWLKTHKPNRHKKNHYQSFRTETSPPPLSRKNAPRLNTPNYFSPSNPHPSSRPVSPLTPSPGPSKSASPILSKGTSSTSSHTTSPLTPPESIHSEAQSWITFSETSRRKNRGSDIRLHRDSTSIHSVAQGERSQNRGRNSDPDRGRISGGIPTPPQTPIPCPAISSDGENDDDDDDDDGVRDHDNDYEDEGVYVYVPTAPDSDYFYPVEGRKEELVELFTLHGPVYGDEWRLRGAYDKIVKPRRRTAAKDIESENQELMNEYASGEQGYSEMWTQLLERS</sequence>
<feature type="compositionally biased region" description="Acidic residues" evidence="1">
    <location>
        <begin position="172"/>
        <end position="193"/>
    </location>
</feature>
<feature type="compositionally biased region" description="Basic and acidic residues" evidence="1">
    <location>
        <begin position="109"/>
        <end position="126"/>
    </location>
</feature>
<dbReference type="OrthoDB" id="5414194at2759"/>
<feature type="region of interest" description="Disordered" evidence="1">
    <location>
        <begin position="1"/>
        <end position="193"/>
    </location>
</feature>
<protein>
    <submittedName>
        <fullName evidence="2">Uncharacterized protein</fullName>
    </submittedName>
</protein>
<dbReference type="EMBL" id="ML120386">
    <property type="protein sequence ID" value="RPA99624.1"/>
    <property type="molecule type" value="Genomic_DNA"/>
</dbReference>
<feature type="compositionally biased region" description="Low complexity" evidence="1">
    <location>
        <begin position="72"/>
        <end position="95"/>
    </location>
</feature>
<feature type="compositionally biased region" description="Pro residues" evidence="1">
    <location>
        <begin position="156"/>
        <end position="165"/>
    </location>
</feature>
<evidence type="ECO:0000313" key="3">
    <source>
        <dbReference type="Proteomes" id="UP000276215"/>
    </source>
</evidence>
<name>A0A3N4K142_9PEZI</name>
<dbReference type="Proteomes" id="UP000276215">
    <property type="component" value="Unassembled WGS sequence"/>
</dbReference>
<proteinExistence type="predicted"/>
<dbReference type="AlphaFoldDB" id="A0A3N4K142"/>
<evidence type="ECO:0000256" key="1">
    <source>
        <dbReference type="SAM" id="MobiDB-lite"/>
    </source>
</evidence>
<evidence type="ECO:0000313" key="2">
    <source>
        <dbReference type="EMBL" id="RPA99624.1"/>
    </source>
</evidence>
<feature type="compositionally biased region" description="Basic residues" evidence="1">
    <location>
        <begin position="9"/>
        <end position="19"/>
    </location>
</feature>
<reference evidence="2 3" key="1">
    <citation type="journal article" date="2018" name="Nat. Ecol. Evol.">
        <title>Pezizomycetes genomes reveal the molecular basis of ectomycorrhizal truffle lifestyle.</title>
        <authorList>
            <person name="Murat C."/>
            <person name="Payen T."/>
            <person name="Noel B."/>
            <person name="Kuo A."/>
            <person name="Morin E."/>
            <person name="Chen J."/>
            <person name="Kohler A."/>
            <person name="Krizsan K."/>
            <person name="Balestrini R."/>
            <person name="Da Silva C."/>
            <person name="Montanini B."/>
            <person name="Hainaut M."/>
            <person name="Levati E."/>
            <person name="Barry K.W."/>
            <person name="Belfiori B."/>
            <person name="Cichocki N."/>
            <person name="Clum A."/>
            <person name="Dockter R.B."/>
            <person name="Fauchery L."/>
            <person name="Guy J."/>
            <person name="Iotti M."/>
            <person name="Le Tacon F."/>
            <person name="Lindquist E.A."/>
            <person name="Lipzen A."/>
            <person name="Malagnac F."/>
            <person name="Mello A."/>
            <person name="Molinier V."/>
            <person name="Miyauchi S."/>
            <person name="Poulain J."/>
            <person name="Riccioni C."/>
            <person name="Rubini A."/>
            <person name="Sitrit Y."/>
            <person name="Splivallo R."/>
            <person name="Traeger S."/>
            <person name="Wang M."/>
            <person name="Zifcakova L."/>
            <person name="Wipf D."/>
            <person name="Zambonelli A."/>
            <person name="Paolocci F."/>
            <person name="Nowrousian M."/>
            <person name="Ottonello S."/>
            <person name="Baldrian P."/>
            <person name="Spatafora J.W."/>
            <person name="Henrissat B."/>
            <person name="Nagy L.G."/>
            <person name="Aury J.M."/>
            <person name="Wincker P."/>
            <person name="Grigoriev I.V."/>
            <person name="Bonfante P."/>
            <person name="Martin F.M."/>
        </authorList>
    </citation>
    <scope>NUCLEOTIDE SEQUENCE [LARGE SCALE GENOMIC DNA]</scope>
    <source>
        <strain evidence="2 3">120613-1</strain>
    </source>
</reference>